<evidence type="ECO:0000256" key="1">
    <source>
        <dbReference type="SAM" id="MobiDB-lite"/>
    </source>
</evidence>
<protein>
    <recommendedName>
        <fullName evidence="5">Secreted protein</fullName>
    </recommendedName>
</protein>
<proteinExistence type="predicted"/>
<reference evidence="3 4" key="1">
    <citation type="journal article" date="2020" name="Biotechnol. Biofuels">
        <title>New insights from the biogas microbiome by comprehensive genome-resolved metagenomics of nearly 1600 species originating from multiple anaerobic digesters.</title>
        <authorList>
            <person name="Campanaro S."/>
            <person name="Treu L."/>
            <person name="Rodriguez-R L.M."/>
            <person name="Kovalovszki A."/>
            <person name="Ziels R.M."/>
            <person name="Maus I."/>
            <person name="Zhu X."/>
            <person name="Kougias P.G."/>
            <person name="Basile A."/>
            <person name="Luo G."/>
            <person name="Schluter A."/>
            <person name="Konstantinidis K.T."/>
            <person name="Angelidaki I."/>
        </authorList>
    </citation>
    <scope>NUCLEOTIDE SEQUENCE [LARGE SCALE GENOMIC DNA]</scope>
    <source>
        <strain evidence="3">AS15tlH2ME_198</strain>
    </source>
</reference>
<feature type="compositionally biased region" description="Polar residues" evidence="1">
    <location>
        <begin position="25"/>
        <end position="56"/>
    </location>
</feature>
<dbReference type="EMBL" id="JAAZHI010000025">
    <property type="protein sequence ID" value="NLA54872.1"/>
    <property type="molecule type" value="Genomic_DNA"/>
</dbReference>
<keyword evidence="2" id="KW-0732">Signal</keyword>
<gene>
    <name evidence="3" type="ORF">GX859_01025</name>
</gene>
<evidence type="ECO:0000313" key="3">
    <source>
        <dbReference type="EMBL" id="NLA54872.1"/>
    </source>
</evidence>
<evidence type="ECO:0000313" key="4">
    <source>
        <dbReference type="Proteomes" id="UP000557899"/>
    </source>
</evidence>
<feature type="chain" id="PRO_5039386951" description="Secreted protein" evidence="2">
    <location>
        <begin position="21"/>
        <end position="346"/>
    </location>
</feature>
<dbReference type="AlphaFoldDB" id="A0A7X6SUK4"/>
<dbReference type="Proteomes" id="UP000557899">
    <property type="component" value="Unassembled WGS sequence"/>
</dbReference>
<name>A0A7X6SUK4_9CORY</name>
<accession>A0A7X6SUK4</accession>
<evidence type="ECO:0000256" key="2">
    <source>
        <dbReference type="SAM" id="SignalP"/>
    </source>
</evidence>
<feature type="signal peptide" evidence="2">
    <location>
        <begin position="1"/>
        <end position="20"/>
    </location>
</feature>
<feature type="region of interest" description="Disordered" evidence="1">
    <location>
        <begin position="25"/>
        <end position="69"/>
    </location>
</feature>
<organism evidence="3 4">
    <name type="scientific">Corynebacterium humireducens</name>
    <dbReference type="NCBI Taxonomy" id="1223514"/>
    <lineage>
        <taxon>Bacteria</taxon>
        <taxon>Bacillati</taxon>
        <taxon>Actinomycetota</taxon>
        <taxon>Actinomycetes</taxon>
        <taxon>Mycobacteriales</taxon>
        <taxon>Corynebacteriaceae</taxon>
        <taxon>Corynebacterium</taxon>
    </lineage>
</organism>
<evidence type="ECO:0008006" key="5">
    <source>
        <dbReference type="Google" id="ProtNLM"/>
    </source>
</evidence>
<comment type="caution">
    <text evidence="3">The sequence shown here is derived from an EMBL/GenBank/DDBJ whole genome shotgun (WGS) entry which is preliminary data.</text>
</comment>
<sequence>MSPHHSAKLTAVLLSVLALVACNTGGSSSTDGPDVTDSTVDAPATTSVALPTSSPRVPQPTTPTDPGCTSGDLADSEFGAHLRSGTIVTSTSEHFTFRVQENSYDSCADLSWVLLDGTLGSGPAERPAGTMVLFTGEKLVFNYQPPLYAGVNGAQRLHDNAVLVSWRHNTAPGASEESYELTDDHLRLVATSTPDSLRGSVPVIDFRNPPLDSQAGLPPAGNVHGSPYAAELPTGRYVVPLTSEHTLQCDLGRDDGIVADCWANFQAFWDEEGSNHVVYAISPARIETDINIAPDARGLPSLARDGVYKVGHAVVDLREPNVAKIGLEPGQGVHISPGHVGGWTAP</sequence>